<keyword evidence="5" id="KW-0325">Glycoprotein</keyword>
<feature type="domain" description="Chitin-binding type-2" evidence="8">
    <location>
        <begin position="201"/>
        <end position="256"/>
    </location>
</feature>
<feature type="compositionally biased region" description="Basic residues" evidence="6">
    <location>
        <begin position="56"/>
        <end position="67"/>
    </location>
</feature>
<accession>A0AAV1ZVK4</accession>
<evidence type="ECO:0000256" key="3">
    <source>
        <dbReference type="ARBA" id="ARBA00022737"/>
    </source>
</evidence>
<feature type="domain" description="Chitin-binding type-2" evidence="8">
    <location>
        <begin position="593"/>
        <end position="642"/>
    </location>
</feature>
<dbReference type="InterPro" id="IPR002557">
    <property type="entry name" value="Chitin-bd_dom"/>
</dbReference>
<dbReference type="GO" id="GO:0008061">
    <property type="term" value="F:chitin binding"/>
    <property type="evidence" value="ECO:0007669"/>
    <property type="project" value="UniProtKB-KW"/>
</dbReference>
<evidence type="ECO:0000256" key="1">
    <source>
        <dbReference type="ARBA" id="ARBA00022669"/>
    </source>
</evidence>
<keyword evidence="10" id="KW-1185">Reference proteome</keyword>
<dbReference type="AlphaFoldDB" id="A0AAV1ZVK4"/>
<evidence type="ECO:0000256" key="6">
    <source>
        <dbReference type="SAM" id="MobiDB-lite"/>
    </source>
</evidence>
<feature type="compositionally biased region" description="Basic and acidic residues" evidence="6">
    <location>
        <begin position="68"/>
        <end position="96"/>
    </location>
</feature>
<dbReference type="SUPFAM" id="SSF57625">
    <property type="entry name" value="Invertebrate chitin-binding proteins"/>
    <property type="match status" value="5"/>
</dbReference>
<keyword evidence="1" id="KW-0147">Chitin-binding</keyword>
<dbReference type="InterPro" id="IPR036508">
    <property type="entry name" value="Chitin-bd_dom_sf"/>
</dbReference>
<organism evidence="9 10">
    <name type="scientific">Larinioides sclopetarius</name>
    <dbReference type="NCBI Taxonomy" id="280406"/>
    <lineage>
        <taxon>Eukaryota</taxon>
        <taxon>Metazoa</taxon>
        <taxon>Ecdysozoa</taxon>
        <taxon>Arthropoda</taxon>
        <taxon>Chelicerata</taxon>
        <taxon>Arachnida</taxon>
        <taxon>Araneae</taxon>
        <taxon>Araneomorphae</taxon>
        <taxon>Entelegynae</taxon>
        <taxon>Araneoidea</taxon>
        <taxon>Araneidae</taxon>
        <taxon>Larinioides</taxon>
    </lineage>
</organism>
<evidence type="ECO:0000259" key="8">
    <source>
        <dbReference type="PROSITE" id="PS50940"/>
    </source>
</evidence>
<protein>
    <recommendedName>
        <fullName evidence="8">Chitin-binding type-2 domain-containing protein</fullName>
    </recommendedName>
</protein>
<dbReference type="PANTHER" id="PTHR23301:SF0">
    <property type="entry name" value="CHITIN-BINDING TYPE-2 DOMAIN-CONTAINING PROTEIN-RELATED"/>
    <property type="match status" value="1"/>
</dbReference>
<feature type="domain" description="Chitin-binding type-2" evidence="8">
    <location>
        <begin position="349"/>
        <end position="404"/>
    </location>
</feature>
<feature type="compositionally biased region" description="Low complexity" evidence="6">
    <location>
        <begin position="526"/>
        <end position="560"/>
    </location>
</feature>
<feature type="region of interest" description="Disordered" evidence="6">
    <location>
        <begin position="396"/>
        <end position="575"/>
    </location>
</feature>
<evidence type="ECO:0000256" key="7">
    <source>
        <dbReference type="SAM" id="SignalP"/>
    </source>
</evidence>
<comment type="caution">
    <text evidence="9">The sequence shown here is derived from an EMBL/GenBank/DDBJ whole genome shotgun (WGS) entry which is preliminary data.</text>
</comment>
<dbReference type="PRINTS" id="PR01217">
    <property type="entry name" value="PRICHEXTENSN"/>
</dbReference>
<name>A0AAV1ZVK4_9ARAC</name>
<dbReference type="PROSITE" id="PS50940">
    <property type="entry name" value="CHIT_BIND_II"/>
    <property type="match status" value="4"/>
</dbReference>
<evidence type="ECO:0000313" key="10">
    <source>
        <dbReference type="Proteomes" id="UP001497382"/>
    </source>
</evidence>
<evidence type="ECO:0000256" key="5">
    <source>
        <dbReference type="ARBA" id="ARBA00023180"/>
    </source>
</evidence>
<feature type="compositionally biased region" description="Basic and acidic residues" evidence="6">
    <location>
        <begin position="396"/>
        <end position="411"/>
    </location>
</feature>
<proteinExistence type="predicted"/>
<dbReference type="Proteomes" id="UP001497382">
    <property type="component" value="Unassembled WGS sequence"/>
</dbReference>
<evidence type="ECO:0000256" key="2">
    <source>
        <dbReference type="ARBA" id="ARBA00022729"/>
    </source>
</evidence>
<gene>
    <name evidence="9" type="ORF">LARSCL_LOCUS8282</name>
</gene>
<dbReference type="EMBL" id="CAXIEN010000088">
    <property type="protein sequence ID" value="CAL1275762.1"/>
    <property type="molecule type" value="Genomic_DNA"/>
</dbReference>
<keyword evidence="3" id="KW-0677">Repeat</keyword>
<feature type="compositionally biased region" description="Low complexity" evidence="6">
    <location>
        <begin position="414"/>
        <end position="510"/>
    </location>
</feature>
<feature type="chain" id="PRO_5043898100" description="Chitin-binding type-2 domain-containing protein" evidence="7">
    <location>
        <begin position="20"/>
        <end position="642"/>
    </location>
</feature>
<keyword evidence="4" id="KW-1015">Disulfide bond</keyword>
<feature type="region of interest" description="Disordered" evidence="6">
    <location>
        <begin position="56"/>
        <end position="127"/>
    </location>
</feature>
<dbReference type="SMART" id="SM00494">
    <property type="entry name" value="ChtBD2"/>
    <property type="match status" value="5"/>
</dbReference>
<dbReference type="InterPro" id="IPR051940">
    <property type="entry name" value="Chitin_bind-dev_reg"/>
</dbReference>
<feature type="domain" description="Chitin-binding type-2" evidence="8">
    <location>
        <begin position="273"/>
        <end position="328"/>
    </location>
</feature>
<feature type="compositionally biased region" description="Pro residues" evidence="6">
    <location>
        <begin position="511"/>
        <end position="525"/>
    </location>
</feature>
<keyword evidence="2 7" id="KW-0732">Signal</keyword>
<dbReference type="Pfam" id="PF01607">
    <property type="entry name" value="CBM_14"/>
    <property type="match status" value="3"/>
</dbReference>
<dbReference type="Gene3D" id="2.170.140.10">
    <property type="entry name" value="Chitin binding domain"/>
    <property type="match status" value="5"/>
</dbReference>
<evidence type="ECO:0000313" key="9">
    <source>
        <dbReference type="EMBL" id="CAL1275762.1"/>
    </source>
</evidence>
<dbReference type="PANTHER" id="PTHR23301">
    <property type="entry name" value="CHITIN BINDING PERITROPHIN-A"/>
    <property type="match status" value="1"/>
</dbReference>
<feature type="signal peptide" evidence="7">
    <location>
        <begin position="1"/>
        <end position="19"/>
    </location>
</feature>
<reference evidence="9 10" key="1">
    <citation type="submission" date="2024-04" db="EMBL/GenBank/DDBJ databases">
        <authorList>
            <person name="Rising A."/>
            <person name="Reimegard J."/>
            <person name="Sonavane S."/>
            <person name="Akerstrom W."/>
            <person name="Nylinder S."/>
            <person name="Hedman E."/>
            <person name="Kallberg Y."/>
        </authorList>
    </citation>
    <scope>NUCLEOTIDE SEQUENCE [LARGE SCALE GENOMIC DNA]</scope>
</reference>
<sequence>MRHLLILCVLLVIAVYSNAVSYSNEVEDEDELSEDIDSLELFEDDTLDADMNNLYKRKSHEKHSKEKKPKEHSKEKKSKEHSKEKKSKEHSKEKKSKERKHSKEKKSKEHDHSKEKKSREKKSSREYTKRPTFLDDEIVLPHEKFCQYFYRFVGFEASLVSCSKGHRFDAEKFKCLKTKEVNCGKRKKNVGSSEEKKARINFKCPKWYGLHKHEYYCHLYYSCQNKKGRLFMCPPGKLFDDHNQKCADRRNVDCNNRIDPNDDKQPPTVKPEAFVCPKSNGKYPHERDCGAFYKCDNRRYKIQRCSKGKLYNERKRTCESENKVTCGSRIHPDLDPDEPEDKVIDPNPNFNCRENFGRYNHDQFCNWYYQCHDRRPSVRECRRGWRYHSHGRRCRERQEVTCDGKPDHEDATTEEITTPISTEPETTTPTPTEPETTTPTPTEPETITPTPTEPEPTTTTPTPTEPEPTTTTPTPTEPEPTTTTPTPTEPEPTTTTPTPTEPEPTTTTPTPTEPEPTTTPTPTEPEPTTTTTTPTEPEPTTTTTTPTEPEPTTTTTTEEPTTTKKPKVTAPDTECDEDDVDCIIEDLGITPDWFVCPEDMGSYPHPSSRKLFIFCLNWKPSVKKCGQDLLYSEDLRTCVHPN</sequence>
<dbReference type="GO" id="GO:0005576">
    <property type="term" value="C:extracellular region"/>
    <property type="evidence" value="ECO:0007669"/>
    <property type="project" value="InterPro"/>
</dbReference>
<evidence type="ECO:0000256" key="4">
    <source>
        <dbReference type="ARBA" id="ARBA00023157"/>
    </source>
</evidence>
<feature type="compositionally biased region" description="Basic and acidic residues" evidence="6">
    <location>
        <begin position="106"/>
        <end position="127"/>
    </location>
</feature>